<keyword evidence="4" id="KW-1185">Reference proteome</keyword>
<dbReference type="Proteomes" id="UP000434409">
    <property type="component" value="Unassembled WGS sequence"/>
</dbReference>
<evidence type="ECO:0000256" key="1">
    <source>
        <dbReference type="SAM" id="MobiDB-lite"/>
    </source>
</evidence>
<accession>A0A6N7V2D9</accession>
<dbReference type="EMBL" id="VULY01000018">
    <property type="protein sequence ID" value="MSR94749.1"/>
    <property type="molecule type" value="Genomic_DNA"/>
</dbReference>
<keyword evidence="2" id="KW-0812">Transmembrane</keyword>
<feature type="transmembrane region" description="Helical" evidence="2">
    <location>
        <begin position="358"/>
        <end position="381"/>
    </location>
</feature>
<comment type="caution">
    <text evidence="3">The sequence shown here is derived from an EMBL/GenBank/DDBJ whole genome shotgun (WGS) entry which is preliminary data.</text>
</comment>
<evidence type="ECO:0000256" key="2">
    <source>
        <dbReference type="SAM" id="Phobius"/>
    </source>
</evidence>
<gene>
    <name evidence="3" type="ORF">FYJ34_10890</name>
</gene>
<evidence type="ECO:0008006" key="5">
    <source>
        <dbReference type="Google" id="ProtNLM"/>
    </source>
</evidence>
<name>A0A6N7V2D9_9FIRM</name>
<proteinExistence type="predicted"/>
<feature type="region of interest" description="Disordered" evidence="1">
    <location>
        <begin position="45"/>
        <end position="87"/>
    </location>
</feature>
<protein>
    <recommendedName>
        <fullName evidence="5">DNA-directed RNA polymerase subunit P</fullName>
    </recommendedName>
</protein>
<evidence type="ECO:0000313" key="3">
    <source>
        <dbReference type="EMBL" id="MSR94749.1"/>
    </source>
</evidence>
<dbReference type="PANTHER" id="PTHR37826:SF3">
    <property type="entry name" value="J DOMAIN-CONTAINING PROTEIN"/>
    <property type="match status" value="1"/>
</dbReference>
<sequence>MTGTVEYKCPACGGAMEFDSATQKMKCPFCGTELEVEEFLRLQEQEEAKRAETSGVSELSEPAEVKAGESAQKPEEQKSWESEKEGWSPEEAEQICVYICQSCGGEIVAEATTGAMSCPFCGNHVTVRGKFEQDAKPDYVIPFKKNKQEAKAAYRKHLERKPFLPKVFSKENHIDEIRGLYVPFWIFDTQAEGDISYEGEKIRKWRIGDIEYTEHELYQIQRSGRIEFRHIPADASRKMEDTLMESIEPYEFSEAVPFELAYLAGYVADRYDVERKECEKRAKERVKASVEREFAATVEGYLAVSCTDSRLDVSKGRYWYTLYPVWMLNTTWKGKQYTFAMNGQTGKFVGDLPMDKKAFWMFVLPCGLILSVVIYAIVWLLSML</sequence>
<keyword evidence="2" id="KW-1133">Transmembrane helix</keyword>
<dbReference type="AlphaFoldDB" id="A0A6N7V2D9"/>
<organism evidence="3 4">
    <name type="scientific">Suipraeoptans intestinalis</name>
    <dbReference type="NCBI Taxonomy" id="2606628"/>
    <lineage>
        <taxon>Bacteria</taxon>
        <taxon>Bacillati</taxon>
        <taxon>Bacillota</taxon>
        <taxon>Clostridia</taxon>
        <taxon>Lachnospirales</taxon>
        <taxon>Lachnospiraceae</taxon>
        <taxon>Suipraeoptans</taxon>
    </lineage>
</organism>
<evidence type="ECO:0000313" key="4">
    <source>
        <dbReference type="Proteomes" id="UP000434409"/>
    </source>
</evidence>
<keyword evidence="2" id="KW-0472">Membrane</keyword>
<feature type="compositionally biased region" description="Basic and acidic residues" evidence="1">
    <location>
        <begin position="63"/>
        <end position="87"/>
    </location>
</feature>
<dbReference type="RefSeq" id="WP_154478568.1">
    <property type="nucleotide sequence ID" value="NZ_VULY01000018.1"/>
</dbReference>
<reference evidence="3 4" key="1">
    <citation type="submission" date="2019-08" db="EMBL/GenBank/DDBJ databases">
        <title>In-depth cultivation of the pig gut microbiome towards novel bacterial diversity and tailored functional studies.</title>
        <authorList>
            <person name="Wylensek D."/>
            <person name="Hitch T.C.A."/>
            <person name="Clavel T."/>
        </authorList>
    </citation>
    <scope>NUCLEOTIDE SEQUENCE [LARGE SCALE GENOMIC DNA]</scope>
    <source>
        <strain evidence="3 4">68-1-5</strain>
    </source>
</reference>
<dbReference type="Gene3D" id="2.20.28.30">
    <property type="entry name" value="RNA polymerase ii, chain L"/>
    <property type="match status" value="2"/>
</dbReference>
<dbReference type="PANTHER" id="PTHR37826">
    <property type="entry name" value="FLOTILLIN BAND_7_5 DOMAIN PROTEIN"/>
    <property type="match status" value="1"/>
</dbReference>